<proteinExistence type="predicted"/>
<gene>
    <name evidence="2" type="ORF">BDK51DRAFT_40889</name>
</gene>
<reference evidence="3" key="1">
    <citation type="journal article" date="2018" name="Nat. Microbiol.">
        <title>Leveraging single-cell genomics to expand the fungal tree of life.</title>
        <authorList>
            <person name="Ahrendt S.R."/>
            <person name="Quandt C.A."/>
            <person name="Ciobanu D."/>
            <person name="Clum A."/>
            <person name="Salamov A."/>
            <person name="Andreopoulos B."/>
            <person name="Cheng J.F."/>
            <person name="Woyke T."/>
            <person name="Pelin A."/>
            <person name="Henrissat B."/>
            <person name="Reynolds N.K."/>
            <person name="Benny G.L."/>
            <person name="Smith M.E."/>
            <person name="James T.Y."/>
            <person name="Grigoriev I.V."/>
        </authorList>
    </citation>
    <scope>NUCLEOTIDE SEQUENCE [LARGE SCALE GENOMIC DNA]</scope>
</reference>
<feature type="signal peptide" evidence="1">
    <location>
        <begin position="1"/>
        <end position="19"/>
    </location>
</feature>
<dbReference type="AlphaFoldDB" id="A0A4P9VU92"/>
<evidence type="ECO:0000256" key="1">
    <source>
        <dbReference type="SAM" id="SignalP"/>
    </source>
</evidence>
<accession>A0A4P9VU92</accession>
<keyword evidence="1" id="KW-0732">Signal</keyword>
<organism evidence="2 3">
    <name type="scientific">Blyttiomyces helicus</name>
    <dbReference type="NCBI Taxonomy" id="388810"/>
    <lineage>
        <taxon>Eukaryota</taxon>
        <taxon>Fungi</taxon>
        <taxon>Fungi incertae sedis</taxon>
        <taxon>Chytridiomycota</taxon>
        <taxon>Chytridiomycota incertae sedis</taxon>
        <taxon>Chytridiomycetes</taxon>
        <taxon>Chytridiomycetes incertae sedis</taxon>
        <taxon>Blyttiomyces</taxon>
    </lineage>
</organism>
<protein>
    <submittedName>
        <fullName evidence="2">Uncharacterized protein</fullName>
    </submittedName>
</protein>
<dbReference type="EMBL" id="ML001603">
    <property type="protein sequence ID" value="RKO83144.1"/>
    <property type="molecule type" value="Genomic_DNA"/>
</dbReference>
<evidence type="ECO:0000313" key="3">
    <source>
        <dbReference type="Proteomes" id="UP000269721"/>
    </source>
</evidence>
<name>A0A4P9VU92_9FUNG</name>
<feature type="chain" id="PRO_5020406220" evidence="1">
    <location>
        <begin position="20"/>
        <end position="103"/>
    </location>
</feature>
<sequence length="103" mass="11037">MRVTFALVLALNLCVAVFAAPVDGPASVGPIQLATVEPTQPSKSEAETDFWSWLPWSHPSLSPRKRAGKWNAPAPPITASLSMPSLSPTSSYSLLYEIQTSLV</sequence>
<keyword evidence="3" id="KW-1185">Reference proteome</keyword>
<evidence type="ECO:0000313" key="2">
    <source>
        <dbReference type="EMBL" id="RKO83144.1"/>
    </source>
</evidence>
<dbReference type="Proteomes" id="UP000269721">
    <property type="component" value="Unassembled WGS sequence"/>
</dbReference>